<evidence type="ECO:0000313" key="5">
    <source>
        <dbReference type="Proteomes" id="UP000215134"/>
    </source>
</evidence>
<dbReference type="Pfam" id="PF01494">
    <property type="entry name" value="FAD_binding_3"/>
    <property type="match status" value="1"/>
</dbReference>
<gene>
    <name evidence="4" type="primary">pobA</name>
    <name evidence="4" type="ORF">SAMEA4384070_02556</name>
</gene>
<evidence type="ECO:0000313" key="4">
    <source>
        <dbReference type="EMBL" id="SNW01765.1"/>
    </source>
</evidence>
<organism evidence="4 5">
    <name type="scientific">Serratia ficaria</name>
    <dbReference type="NCBI Taxonomy" id="61651"/>
    <lineage>
        <taxon>Bacteria</taxon>
        <taxon>Pseudomonadati</taxon>
        <taxon>Pseudomonadota</taxon>
        <taxon>Gammaproteobacteria</taxon>
        <taxon>Enterobacterales</taxon>
        <taxon>Yersiniaceae</taxon>
        <taxon>Serratia</taxon>
    </lineage>
</organism>
<dbReference type="STRING" id="1411141.GCA_001590885_00807"/>
<dbReference type="InterPro" id="IPR036188">
    <property type="entry name" value="FAD/NAD-bd_sf"/>
</dbReference>
<dbReference type="GO" id="GO:0018659">
    <property type="term" value="F:4-hydroxybenzoate 3-monooxygenase activity"/>
    <property type="evidence" value="ECO:0007669"/>
    <property type="project" value="UniProtKB-EC"/>
</dbReference>
<dbReference type="EC" id="1.14.13.2" evidence="4"/>
<dbReference type="SUPFAM" id="SSF51905">
    <property type="entry name" value="FAD/NAD(P)-binding domain"/>
    <property type="match status" value="1"/>
</dbReference>
<protein>
    <submittedName>
        <fullName evidence="4">p-hydroxybenzoate hydroxylase</fullName>
        <ecNumber evidence="4">1.14.13.2</ecNumber>
    </submittedName>
</protein>
<keyword evidence="2" id="KW-0274">FAD</keyword>
<dbReference type="Gene3D" id="3.30.9.10">
    <property type="entry name" value="D-Amino Acid Oxidase, subunit A, domain 2"/>
    <property type="match status" value="1"/>
</dbReference>
<dbReference type="InterPro" id="IPR050641">
    <property type="entry name" value="RIFMO-like"/>
</dbReference>
<dbReference type="Proteomes" id="UP000215134">
    <property type="component" value="Chromosome 1"/>
</dbReference>
<dbReference type="OrthoDB" id="8672648at2"/>
<dbReference type="InterPro" id="IPR002938">
    <property type="entry name" value="FAD-bd"/>
</dbReference>
<dbReference type="RefSeq" id="WP_061795234.1">
    <property type="nucleotide sequence ID" value="NZ_CABITV010000001.1"/>
</dbReference>
<dbReference type="EMBL" id="LT906479">
    <property type="protein sequence ID" value="SNW01765.1"/>
    <property type="molecule type" value="Genomic_DNA"/>
</dbReference>
<dbReference type="AlphaFoldDB" id="A0A240C1I8"/>
<reference evidence="4 5" key="1">
    <citation type="submission" date="2017-06" db="EMBL/GenBank/DDBJ databases">
        <authorList>
            <consortium name="Pathogen Informatics"/>
        </authorList>
    </citation>
    <scope>NUCLEOTIDE SEQUENCE [LARGE SCALE GENOMIC DNA]</scope>
    <source>
        <strain evidence="4 5">NCTC12148</strain>
    </source>
</reference>
<dbReference type="GO" id="GO:0071949">
    <property type="term" value="F:FAD binding"/>
    <property type="evidence" value="ECO:0007669"/>
    <property type="project" value="InterPro"/>
</dbReference>
<dbReference type="GeneID" id="75027709"/>
<sequence>MRTQVAIIGAGPAGLMLSHLLHLQGIESVVLETRSRQAVESTIRAGVLEQGTVDLLDQTGLGERMRREGARHQGIRLAFDGRQHRIDLTELTDRAITVYAQHEVLKDLIAARLAAQGQLYFGVEQVALRALDSDRPQVHYRIDGAAQRIDCDFVIGCDGFHGISRAAMPGGLRQDYTRVYPFGWFGILVEAPPSSDELIYARHARGFALISTRSTGVQRMYFQCDPAERVEQWSDDRIWHELATRLENHDGWSLKQGRIFQKNVVGMRSFVTEPMRCKRLLLAGDAAHIVPPTGAKGLNLAMADVCLLAQALESLYRRRSWRRLDDYSDRALQRVWRAEHFSWWMTNMLHTRRDSSPFQHRLQLSELQYTVKSRSAMTMLAENYVGAPFPLM</sequence>
<evidence type="ECO:0000256" key="2">
    <source>
        <dbReference type="ARBA" id="ARBA00022827"/>
    </source>
</evidence>
<dbReference type="PRINTS" id="PR00420">
    <property type="entry name" value="RNGMNOXGNASE"/>
</dbReference>
<keyword evidence="1" id="KW-0285">Flavoprotein</keyword>
<keyword evidence="5" id="KW-1185">Reference proteome</keyword>
<dbReference type="PANTHER" id="PTHR43004:SF3">
    <property type="entry name" value="P-HYDROXYBENZOATE HYDROXYLASE"/>
    <property type="match status" value="1"/>
</dbReference>
<evidence type="ECO:0000256" key="1">
    <source>
        <dbReference type="ARBA" id="ARBA00022630"/>
    </source>
</evidence>
<feature type="domain" description="FAD-binding" evidence="3">
    <location>
        <begin position="2"/>
        <end position="342"/>
    </location>
</feature>
<dbReference type="SUPFAM" id="SSF54373">
    <property type="entry name" value="FAD-linked reductases, C-terminal domain"/>
    <property type="match status" value="1"/>
</dbReference>
<dbReference type="Gene3D" id="3.50.50.60">
    <property type="entry name" value="FAD/NAD(P)-binding domain"/>
    <property type="match status" value="1"/>
</dbReference>
<dbReference type="NCBIfam" id="NF006091">
    <property type="entry name" value="PRK08243.1"/>
    <property type="match status" value="1"/>
</dbReference>
<dbReference type="PANTHER" id="PTHR43004">
    <property type="entry name" value="TRK SYSTEM POTASSIUM UPTAKE PROTEIN"/>
    <property type="match status" value="1"/>
</dbReference>
<proteinExistence type="predicted"/>
<keyword evidence="4" id="KW-0560">Oxidoreductase</keyword>
<name>A0A240C1I8_SERFI</name>
<accession>A0A240C1I8</accession>
<dbReference type="KEGG" id="sfj:SAMEA4384070_2556"/>
<evidence type="ECO:0000259" key="3">
    <source>
        <dbReference type="Pfam" id="PF01494"/>
    </source>
</evidence>